<reference evidence="1" key="1">
    <citation type="submission" date="2022-10" db="EMBL/GenBank/DDBJ databases">
        <title>Rhodococcus ferula Z13 complete genome.</title>
        <authorList>
            <person name="Long X."/>
            <person name="Zang M."/>
        </authorList>
    </citation>
    <scope>NUCLEOTIDE SEQUENCE</scope>
    <source>
        <strain evidence="1">Z13</strain>
    </source>
</reference>
<accession>A0ACD4DHS1</accession>
<sequence>MRVALLSYRSKPHCGGQGVYVRHLSRELVAQGHTVEVFSGQPYPELDPGVLLTKVPSLDLYRDDDPFRTPRPSEFRDLIDVLEVATMWTAGFPEPRTFGLRVARLLRERAADFDVVHDNQSLGSGLLKIAEDLPLVATIHHPITRDRELDLASAGSWRRRITLRRWYGFLRMQERVARRIPTLLTVSENSAADIRSAFGIEADRIHTVPLGVDTDTFAPADERVPGRIVCVASADAPLKGVPTLLEAVAKLRTEREVELVLVSRLAPGGATEKLIDELAIGDVVRTVSGIDDAELAGLLASAEIAAVPSLYEGFSLPAVEAMSCGTPLVASRAGAIPEVVGDAGVLVPPGDAQQLAAALADLFDDPEARRRLGTKGRDRVLERYSWAAVASQTAALYERAITAHREGKNGC</sequence>
<keyword evidence="2" id="KW-1185">Reference proteome</keyword>
<evidence type="ECO:0000313" key="2">
    <source>
        <dbReference type="Proteomes" id="UP001156484"/>
    </source>
</evidence>
<dbReference type="Proteomes" id="UP001156484">
    <property type="component" value="Chromosome"/>
</dbReference>
<name>A0ACD4DHS1_9NOCA</name>
<gene>
    <name evidence="1" type="ORF">OED52_03380</name>
</gene>
<protein>
    <submittedName>
        <fullName evidence="1">Glycosyltransferase family 4 protein</fullName>
    </submittedName>
</protein>
<evidence type="ECO:0000313" key="1">
    <source>
        <dbReference type="EMBL" id="UYP19620.1"/>
    </source>
</evidence>
<organism evidence="1 2">
    <name type="scientific">Rhodococcus sacchari</name>
    <dbReference type="NCBI Taxonomy" id="2962047"/>
    <lineage>
        <taxon>Bacteria</taxon>
        <taxon>Bacillati</taxon>
        <taxon>Actinomycetota</taxon>
        <taxon>Actinomycetes</taxon>
        <taxon>Mycobacteriales</taxon>
        <taxon>Nocardiaceae</taxon>
        <taxon>Rhodococcus</taxon>
    </lineage>
</organism>
<proteinExistence type="predicted"/>
<dbReference type="EMBL" id="CP107551">
    <property type="protein sequence ID" value="UYP19620.1"/>
    <property type="molecule type" value="Genomic_DNA"/>
</dbReference>